<accession>A0AAU7VGQ3</accession>
<protein>
    <recommendedName>
        <fullName evidence="1">dATP/dGTP diphosphohydrolase MazZ domain-containing protein</fullName>
    </recommendedName>
</protein>
<sequence>MSDHLQFLARQVTFGRLAFGPGERRKGVVDHIEQELEEIAACDTAEARAEEWVDVVLLSQDGLLRAVREALRKQFEPFAHEAIAHKGDRIIARFGEPTADYVAECALKMITAKRDKNELREWDDWRVVGEDVAVNHKEGSHD</sequence>
<feature type="domain" description="dATP/dGTP diphosphohydrolase MazZ" evidence="1">
    <location>
        <begin position="17"/>
        <end position="66"/>
    </location>
</feature>
<proteinExistence type="predicted"/>
<evidence type="ECO:0000313" key="2">
    <source>
        <dbReference type="EMBL" id="XBW75371.1"/>
    </source>
</evidence>
<dbReference type="InterPro" id="IPR007538">
    <property type="entry name" value="dATP/dGTP_dipphydrolase_MazZ"/>
</dbReference>
<organism evidence="2">
    <name type="scientific">Dinoroseobacter phage vB_DshS_R26L</name>
    <dbReference type="NCBI Taxonomy" id="3161158"/>
    <lineage>
        <taxon>Viruses</taxon>
        <taxon>Duplodnaviria</taxon>
        <taxon>Heunggongvirae</taxon>
        <taxon>Uroviricota</taxon>
        <taxon>Caudoviricetes</taxon>
        <taxon>Nanhaivirus</taxon>
    </lineage>
</organism>
<evidence type="ECO:0000259" key="1">
    <source>
        <dbReference type="Pfam" id="PF04447"/>
    </source>
</evidence>
<dbReference type="Pfam" id="PF04447">
    <property type="entry name" value="dATP-dGTP_PPHyd"/>
    <property type="match status" value="1"/>
</dbReference>
<dbReference type="EMBL" id="PP882867">
    <property type="protein sequence ID" value="XBW75371.1"/>
    <property type="molecule type" value="Genomic_DNA"/>
</dbReference>
<name>A0AAU7VGQ3_9CAUD</name>
<gene>
    <name evidence="2" type="ORF">vBDshSR26L_56</name>
</gene>
<reference evidence="2" key="1">
    <citation type="submission" date="2024-06" db="EMBL/GenBank/DDBJ databases">
        <authorList>
            <person name="Lu L."/>
            <person name="Wei N."/>
            <person name="Zhang R."/>
        </authorList>
    </citation>
    <scope>NUCLEOTIDE SEQUENCE</scope>
</reference>